<dbReference type="WBParaSite" id="ACAC_0001142001-mRNA-1">
    <property type="protein sequence ID" value="ACAC_0001142001-mRNA-1"/>
    <property type="gene ID" value="ACAC_0001142001"/>
</dbReference>
<dbReference type="STRING" id="6313.A0A0K0DJ69"/>
<evidence type="ECO:0000313" key="1">
    <source>
        <dbReference type="Proteomes" id="UP000035642"/>
    </source>
</evidence>
<protein>
    <submittedName>
        <fullName evidence="2">Histone domain-containing protein</fullName>
    </submittedName>
</protein>
<accession>A0A0K0DJ69</accession>
<dbReference type="AlphaFoldDB" id="A0A0K0DJ69"/>
<evidence type="ECO:0000313" key="2">
    <source>
        <dbReference type="WBParaSite" id="ACAC_0001142001-mRNA-1"/>
    </source>
</evidence>
<keyword evidence="1" id="KW-1185">Reference proteome</keyword>
<dbReference type="Proteomes" id="UP000035642">
    <property type="component" value="Unassembled WGS sequence"/>
</dbReference>
<reference evidence="2" key="2">
    <citation type="submission" date="2017-02" db="UniProtKB">
        <authorList>
            <consortium name="WormBaseParasite"/>
        </authorList>
    </citation>
    <scope>IDENTIFICATION</scope>
</reference>
<organism evidence="1 2">
    <name type="scientific">Angiostrongylus cantonensis</name>
    <name type="common">Rat lungworm</name>
    <dbReference type="NCBI Taxonomy" id="6313"/>
    <lineage>
        <taxon>Eukaryota</taxon>
        <taxon>Metazoa</taxon>
        <taxon>Ecdysozoa</taxon>
        <taxon>Nematoda</taxon>
        <taxon>Chromadorea</taxon>
        <taxon>Rhabditida</taxon>
        <taxon>Rhabditina</taxon>
        <taxon>Rhabditomorpha</taxon>
        <taxon>Strongyloidea</taxon>
        <taxon>Metastrongylidae</taxon>
        <taxon>Angiostrongylus</taxon>
    </lineage>
</organism>
<proteinExistence type="predicted"/>
<name>A0A0K0DJ69_ANGCA</name>
<reference evidence="1" key="1">
    <citation type="submission" date="2012-09" db="EMBL/GenBank/DDBJ databases">
        <authorList>
            <person name="Martin A.A."/>
        </authorList>
    </citation>
    <scope>NUCLEOTIDE SEQUENCE</scope>
</reference>
<sequence>MFGSWRRIKKHKHDEPERRMPHYHREEHSYPEAIKWYKMPVGFSIRNEAGIVLSRYNVLAKVVLFSLYTVAVEVAVEAMQRKLAQKCYERTEMCARWRFQICALGNLFSRLKFLISSLGYYCSIFTISKVSLYHSRLWFDVKQCVFDLIKYSAFSYSP</sequence>